<dbReference type="SUPFAM" id="SSF46785">
    <property type="entry name" value="Winged helix' DNA-binding domain"/>
    <property type="match status" value="1"/>
</dbReference>
<keyword evidence="3 4" id="KW-0804">Transcription</keyword>
<keyword evidence="6" id="KW-1185">Reference proteome</keyword>
<dbReference type="GO" id="GO:0003677">
    <property type="term" value="F:DNA binding"/>
    <property type="evidence" value="ECO:0007669"/>
    <property type="project" value="UniProtKB-UniRule"/>
</dbReference>
<name>A0A934VA13_9BACT</name>
<dbReference type="RefSeq" id="WP_200349337.1">
    <property type="nucleotide sequence ID" value="NZ_BAABHZ010000010.1"/>
</dbReference>
<sequence length="167" mass="18860">MADLLDSDPYDLDPLEQQVVAFFVDGVRVLGLPRSIGEIYGLLFISQTALSLDDLVQRLHISKGSASQGLRALKSLGAVREVSSESERRTYYEPSIELKRLVGGFIREQIRPHLESGKTKINRLSKTTQDISDPVRRKFLNERVDRLESWLRSSGRVLPVLQKLLGQ</sequence>
<evidence type="ECO:0000313" key="6">
    <source>
        <dbReference type="Proteomes" id="UP000600139"/>
    </source>
</evidence>
<evidence type="ECO:0000256" key="4">
    <source>
        <dbReference type="PIRNR" id="PIRNR006707"/>
    </source>
</evidence>
<dbReference type="Gene3D" id="1.10.10.10">
    <property type="entry name" value="Winged helix-like DNA-binding domain superfamily/Winged helix DNA-binding domain"/>
    <property type="match status" value="1"/>
</dbReference>
<keyword evidence="1 4" id="KW-0805">Transcription regulation</keyword>
<evidence type="ECO:0000256" key="2">
    <source>
        <dbReference type="ARBA" id="ARBA00023125"/>
    </source>
</evidence>
<dbReference type="PANTHER" id="PTHR38465">
    <property type="entry name" value="HTH-TYPE TRANSCRIPTIONAL REGULATOR MJ1563-RELATED"/>
    <property type="match status" value="1"/>
</dbReference>
<protein>
    <recommendedName>
        <fullName evidence="4">HTH-type transcriptional regulator</fullName>
    </recommendedName>
</protein>
<dbReference type="InterPro" id="IPR036390">
    <property type="entry name" value="WH_DNA-bd_sf"/>
</dbReference>
<keyword evidence="2 4" id="KW-0238">DNA-binding</keyword>
<organism evidence="5 6">
    <name type="scientific">Luteolibacter yonseiensis</name>
    <dbReference type="NCBI Taxonomy" id="1144680"/>
    <lineage>
        <taxon>Bacteria</taxon>
        <taxon>Pseudomonadati</taxon>
        <taxon>Verrucomicrobiota</taxon>
        <taxon>Verrucomicrobiia</taxon>
        <taxon>Verrucomicrobiales</taxon>
        <taxon>Verrucomicrobiaceae</taxon>
        <taxon>Luteolibacter</taxon>
    </lineage>
</organism>
<comment type="similarity">
    <text evidence="4">Belongs to the GbsR family.</text>
</comment>
<dbReference type="EMBL" id="JAENIK010000004">
    <property type="protein sequence ID" value="MBK1814371.1"/>
    <property type="molecule type" value="Genomic_DNA"/>
</dbReference>
<proteinExistence type="inferred from homology"/>
<dbReference type="InterPro" id="IPR036388">
    <property type="entry name" value="WH-like_DNA-bd_sf"/>
</dbReference>
<evidence type="ECO:0000256" key="3">
    <source>
        <dbReference type="ARBA" id="ARBA00023163"/>
    </source>
</evidence>
<dbReference type="PANTHER" id="PTHR38465:SF1">
    <property type="entry name" value="HTH-TYPE TRANSCRIPTIONAL REGULATOR MJ1563-RELATED"/>
    <property type="match status" value="1"/>
</dbReference>
<comment type="caution">
    <text evidence="5">The sequence shown here is derived from an EMBL/GenBank/DDBJ whole genome shotgun (WGS) entry which is preliminary data.</text>
</comment>
<accession>A0A934VA13</accession>
<dbReference type="Proteomes" id="UP000600139">
    <property type="component" value="Unassembled WGS sequence"/>
</dbReference>
<evidence type="ECO:0000313" key="5">
    <source>
        <dbReference type="EMBL" id="MBK1814371.1"/>
    </source>
</evidence>
<reference evidence="5" key="1">
    <citation type="submission" date="2021-01" db="EMBL/GenBank/DDBJ databases">
        <title>Modified the classification status of verrucomicrobia.</title>
        <authorList>
            <person name="Feng X."/>
        </authorList>
    </citation>
    <scope>NUCLEOTIDE SEQUENCE</scope>
    <source>
        <strain evidence="5">JCM 18052</strain>
    </source>
</reference>
<evidence type="ECO:0000256" key="1">
    <source>
        <dbReference type="ARBA" id="ARBA00023015"/>
    </source>
</evidence>
<dbReference type="PIRSF" id="PIRSF006707">
    <property type="entry name" value="MJ1563"/>
    <property type="match status" value="1"/>
</dbReference>
<gene>
    <name evidence="5" type="ORF">JIN84_02025</name>
</gene>
<dbReference type="AlphaFoldDB" id="A0A934VA13"/>
<dbReference type="InterPro" id="IPR052362">
    <property type="entry name" value="HTH-GbsR_regulator"/>
</dbReference>
<dbReference type="InterPro" id="IPR026282">
    <property type="entry name" value="MJ1563"/>
</dbReference>